<feature type="domain" description="Rieske" evidence="12">
    <location>
        <begin position="61"/>
        <end position="152"/>
    </location>
</feature>
<dbReference type="PROSITE" id="PS51296">
    <property type="entry name" value="RIESKE"/>
    <property type="match status" value="1"/>
</dbReference>
<evidence type="ECO:0000256" key="4">
    <source>
        <dbReference type="ARBA" id="ARBA00022723"/>
    </source>
</evidence>
<comment type="cofactor">
    <cofactor evidence="9">
        <name>[2Fe-2S] cluster</name>
        <dbReference type="ChEBI" id="CHEBI:190135"/>
    </cofactor>
</comment>
<keyword evidence="5" id="KW-0408">Iron</keyword>
<dbReference type="InterPro" id="IPR014349">
    <property type="entry name" value="Rieske_Fe-S_prot"/>
</dbReference>
<keyword evidence="6" id="KW-0411">Iron-sulfur</keyword>
<dbReference type="PRINTS" id="PR00162">
    <property type="entry name" value="RIESKE"/>
</dbReference>
<evidence type="ECO:0000256" key="3">
    <source>
        <dbReference type="ARBA" id="ARBA00022714"/>
    </source>
</evidence>
<sequence>MLASIGLAAALAAGCAAGGSSVSSAVEPGEAQGGTQGGPQGGADQGSAPATEGAGGAEAGRALVKVSEVPVGGGVVVDKKYVVTQPEQGRFKAFSAICTHAGCPVNAVSGGTINCPCHGSRFAIADGSVAGGPAPSGLAPQNITVSGDTVRLA</sequence>
<dbReference type="PANTHER" id="PTHR10134">
    <property type="entry name" value="CYTOCHROME B-C1 COMPLEX SUBUNIT RIESKE, MITOCHONDRIAL"/>
    <property type="match status" value="1"/>
</dbReference>
<name>A0A345T5B8_9ACTN</name>
<feature type="region of interest" description="Disordered" evidence="10">
    <location>
        <begin position="24"/>
        <end position="59"/>
    </location>
</feature>
<dbReference type="GO" id="GO:0016705">
    <property type="term" value="F:oxidoreductase activity, acting on paired donors, with incorporation or reduction of molecular oxygen"/>
    <property type="evidence" value="ECO:0007669"/>
    <property type="project" value="UniProtKB-ARBA"/>
</dbReference>
<dbReference type="SUPFAM" id="SSF50022">
    <property type="entry name" value="ISP domain"/>
    <property type="match status" value="1"/>
</dbReference>
<keyword evidence="11" id="KW-0732">Signal</keyword>
<feature type="compositionally biased region" description="Gly residues" evidence="10">
    <location>
        <begin position="31"/>
        <end position="44"/>
    </location>
</feature>
<evidence type="ECO:0000256" key="11">
    <source>
        <dbReference type="SAM" id="SignalP"/>
    </source>
</evidence>
<dbReference type="CDD" id="cd03467">
    <property type="entry name" value="Rieske"/>
    <property type="match status" value="1"/>
</dbReference>
<dbReference type="Gene3D" id="2.102.10.10">
    <property type="entry name" value="Rieske [2Fe-2S] iron-sulphur domain"/>
    <property type="match status" value="1"/>
</dbReference>
<dbReference type="Pfam" id="PF00355">
    <property type="entry name" value="Rieske"/>
    <property type="match status" value="1"/>
</dbReference>
<dbReference type="GO" id="GO:0051537">
    <property type="term" value="F:2 iron, 2 sulfur cluster binding"/>
    <property type="evidence" value="ECO:0007669"/>
    <property type="project" value="UniProtKB-KW"/>
</dbReference>
<organism evidence="13 14">
    <name type="scientific">Peterkaempfera bronchialis</name>
    <dbReference type="NCBI Taxonomy" id="2126346"/>
    <lineage>
        <taxon>Bacteria</taxon>
        <taxon>Bacillati</taxon>
        <taxon>Actinomycetota</taxon>
        <taxon>Actinomycetes</taxon>
        <taxon>Kitasatosporales</taxon>
        <taxon>Streptomycetaceae</taxon>
        <taxon>Peterkaempfera</taxon>
    </lineage>
</organism>
<dbReference type="GO" id="GO:0004497">
    <property type="term" value="F:monooxygenase activity"/>
    <property type="evidence" value="ECO:0007669"/>
    <property type="project" value="UniProtKB-ARBA"/>
</dbReference>
<evidence type="ECO:0000313" key="13">
    <source>
        <dbReference type="EMBL" id="AXI81173.1"/>
    </source>
</evidence>
<keyword evidence="4" id="KW-0479">Metal-binding</keyword>
<dbReference type="KEGG" id="stri:C7M71_004760"/>
<evidence type="ECO:0000256" key="9">
    <source>
        <dbReference type="ARBA" id="ARBA00034078"/>
    </source>
</evidence>
<reference evidence="14" key="1">
    <citation type="submission" date="2018-07" db="EMBL/GenBank/DDBJ databases">
        <title>Streptacidiphilus bronchialis DSM 106435 chromosome.</title>
        <authorList>
            <person name="Batra D."/>
            <person name="Gulvik C.A."/>
        </authorList>
    </citation>
    <scope>NUCLEOTIDE SEQUENCE [LARGE SCALE GENOMIC DNA]</scope>
    <source>
        <strain evidence="14">DSM 106435</strain>
    </source>
</reference>
<evidence type="ECO:0000256" key="8">
    <source>
        <dbReference type="ARBA" id="ARBA00029586"/>
    </source>
</evidence>
<evidence type="ECO:0000256" key="5">
    <source>
        <dbReference type="ARBA" id="ARBA00023004"/>
    </source>
</evidence>
<dbReference type="GO" id="GO:0046872">
    <property type="term" value="F:metal ion binding"/>
    <property type="evidence" value="ECO:0007669"/>
    <property type="project" value="UniProtKB-KW"/>
</dbReference>
<keyword evidence="3" id="KW-0001">2Fe-2S</keyword>
<dbReference type="AlphaFoldDB" id="A0A345T5B8"/>
<feature type="signal peptide" evidence="11">
    <location>
        <begin position="1"/>
        <end position="25"/>
    </location>
</feature>
<evidence type="ECO:0000256" key="2">
    <source>
        <dbReference type="ARBA" id="ARBA00015816"/>
    </source>
</evidence>
<dbReference type="InterPro" id="IPR005805">
    <property type="entry name" value="Rieske_Fe-S_prot_C"/>
</dbReference>
<comment type="function">
    <text evidence="1">Iron-sulfur subunit of the cytochrome bc1 complex, an essential component of the respiratory electron transport chain required for ATP synthesis. The bc1 complex catalyzes the oxidation of menaquinol and the reduction of cytochrome c in the respiratory chain. The bc1 complex operates through a Q-cycle mechanism that couples electron transfer to generation of the proton gradient that drives ATP synthesis.</text>
</comment>
<dbReference type="InterPro" id="IPR017941">
    <property type="entry name" value="Rieske_2Fe-2S"/>
</dbReference>
<proteinExistence type="predicted"/>
<accession>A0A345T5B8</accession>
<dbReference type="FunFam" id="2.102.10.10:FF:000016">
    <property type="entry name" value="Nitrite reductase/ring-hydroxylating ferredoxin subunit"/>
    <property type="match status" value="1"/>
</dbReference>
<evidence type="ECO:0000256" key="7">
    <source>
        <dbReference type="ARBA" id="ARBA00023157"/>
    </source>
</evidence>
<evidence type="ECO:0000256" key="6">
    <source>
        <dbReference type="ARBA" id="ARBA00023014"/>
    </source>
</evidence>
<evidence type="ECO:0000256" key="10">
    <source>
        <dbReference type="SAM" id="MobiDB-lite"/>
    </source>
</evidence>
<evidence type="ECO:0000256" key="1">
    <source>
        <dbReference type="ARBA" id="ARBA00002494"/>
    </source>
</evidence>
<evidence type="ECO:0000313" key="14">
    <source>
        <dbReference type="Proteomes" id="UP000249340"/>
    </source>
</evidence>
<dbReference type="EMBL" id="CP031264">
    <property type="protein sequence ID" value="AXI81173.1"/>
    <property type="molecule type" value="Genomic_DNA"/>
</dbReference>
<dbReference type="GO" id="GO:0016020">
    <property type="term" value="C:membrane"/>
    <property type="evidence" value="ECO:0007669"/>
    <property type="project" value="InterPro"/>
</dbReference>
<dbReference type="OrthoDB" id="25106at2"/>
<protein>
    <recommendedName>
        <fullName evidence="2">Cytochrome bc1 complex Rieske iron-sulfur subunit</fullName>
    </recommendedName>
    <alternativeName>
        <fullName evidence="8">Cytochrome bc1 reductase complex subunit QcrA</fullName>
    </alternativeName>
</protein>
<feature type="chain" id="PRO_5016848947" description="Cytochrome bc1 complex Rieske iron-sulfur subunit" evidence="11">
    <location>
        <begin position="26"/>
        <end position="153"/>
    </location>
</feature>
<dbReference type="Proteomes" id="UP000249340">
    <property type="component" value="Chromosome"/>
</dbReference>
<dbReference type="InterPro" id="IPR036922">
    <property type="entry name" value="Rieske_2Fe-2S_sf"/>
</dbReference>
<keyword evidence="7" id="KW-1015">Disulfide bond</keyword>
<keyword evidence="14" id="KW-1185">Reference proteome</keyword>
<gene>
    <name evidence="13" type="ORF">C7M71_004760</name>
</gene>
<evidence type="ECO:0000259" key="12">
    <source>
        <dbReference type="PROSITE" id="PS51296"/>
    </source>
</evidence>